<evidence type="ECO:0000313" key="3">
    <source>
        <dbReference type="Proteomes" id="UP000035444"/>
    </source>
</evidence>
<protein>
    <submittedName>
        <fullName evidence="2">Uncharacterized protein</fullName>
    </submittedName>
</protein>
<dbReference type="EMBL" id="LAQL01000003">
    <property type="protein sequence ID" value="KLN61882.1"/>
    <property type="molecule type" value="Genomic_DNA"/>
</dbReference>
<evidence type="ECO:0000313" key="2">
    <source>
        <dbReference type="EMBL" id="KLN61882.1"/>
    </source>
</evidence>
<dbReference type="Proteomes" id="UP000035444">
    <property type="component" value="Unassembled WGS sequence"/>
</dbReference>
<sequence length="389" mass="42144">MGYGSDRPGGTNEQERDVVGGNGPSDNPGGGGWRHSDPWNDPAPGKERSQSPEAHRSNVRDWQNAMAGQRASALARQRKVRRKSTLDPQYPGVANFGAGIPVEEEGSGAHPKHERKWGGRQTSSGRAAQNMDRRGYHDYLGSVSHKAYQQRLSDYMNEGNTTSENIGNFIGSAFGFNEVKPSFSPRNLSTKASWGFNPFSGIPGAAIGLGLTMANPALGIGYELLRGSTGKRPVGSALSSVAKFGSMVSPLSRVAQGLGFGSMLNGVADEFGWGIDDILGTRKDGWSGFNVGPDVTSPDFKKAKESLKSTSHRSDAIQRGYRGKQNSSLQRDGGRSDFTDVFNRRPEHILYPYIEDDSNSSVIPVKSRVRRAPKLSTLKARRANFGRVR</sequence>
<organism evidence="2 3">
    <name type="scientific">Kiloniella spongiae</name>
    <dbReference type="NCBI Taxonomy" id="1489064"/>
    <lineage>
        <taxon>Bacteria</taxon>
        <taxon>Pseudomonadati</taxon>
        <taxon>Pseudomonadota</taxon>
        <taxon>Alphaproteobacteria</taxon>
        <taxon>Rhodospirillales</taxon>
        <taxon>Kiloniellaceae</taxon>
        <taxon>Kiloniella</taxon>
    </lineage>
</organism>
<evidence type="ECO:0000256" key="1">
    <source>
        <dbReference type="SAM" id="MobiDB-lite"/>
    </source>
</evidence>
<feature type="compositionally biased region" description="Basic and acidic residues" evidence="1">
    <location>
        <begin position="34"/>
        <end position="59"/>
    </location>
</feature>
<proteinExistence type="predicted"/>
<comment type="caution">
    <text evidence="2">The sequence shown here is derived from an EMBL/GenBank/DDBJ whole genome shotgun (WGS) entry which is preliminary data.</text>
</comment>
<gene>
    <name evidence="2" type="ORF">WH96_06295</name>
</gene>
<dbReference type="AlphaFoldDB" id="A0A0H2MMB3"/>
<feature type="region of interest" description="Disordered" evidence="1">
    <location>
        <begin position="309"/>
        <end position="340"/>
    </location>
</feature>
<dbReference type="RefSeq" id="WP_047763219.1">
    <property type="nucleotide sequence ID" value="NZ_LAQL01000003.1"/>
</dbReference>
<keyword evidence="3" id="KW-1185">Reference proteome</keyword>
<name>A0A0H2MMB3_9PROT</name>
<reference evidence="2 3" key="1">
    <citation type="submission" date="2015-03" db="EMBL/GenBank/DDBJ databases">
        <title>Genome Sequence of Kiloniella spongiae MEBiC09566, isolated from a marine sponge.</title>
        <authorList>
            <person name="Shao Z."/>
            <person name="Wang L."/>
            <person name="Li X."/>
        </authorList>
    </citation>
    <scope>NUCLEOTIDE SEQUENCE [LARGE SCALE GENOMIC DNA]</scope>
    <source>
        <strain evidence="2 3">MEBiC09566</strain>
    </source>
</reference>
<accession>A0A0H2MMB3</accession>
<feature type="compositionally biased region" description="Gly residues" evidence="1">
    <location>
        <begin position="20"/>
        <end position="33"/>
    </location>
</feature>
<feature type="region of interest" description="Disordered" evidence="1">
    <location>
        <begin position="1"/>
        <end position="127"/>
    </location>
</feature>